<gene>
    <name evidence="2" type="ORF">PIB30_066887</name>
</gene>
<evidence type="ECO:0000256" key="1">
    <source>
        <dbReference type="SAM" id="MobiDB-lite"/>
    </source>
</evidence>
<dbReference type="Proteomes" id="UP001341840">
    <property type="component" value="Unassembled WGS sequence"/>
</dbReference>
<proteinExistence type="predicted"/>
<evidence type="ECO:0000313" key="3">
    <source>
        <dbReference type="Proteomes" id="UP001341840"/>
    </source>
</evidence>
<reference evidence="2 3" key="1">
    <citation type="journal article" date="2023" name="Plants (Basel)">
        <title>Bridging the Gap: Combining Genomics and Transcriptomics Approaches to Understand Stylosanthes scabra, an Orphan Legume from the Brazilian Caatinga.</title>
        <authorList>
            <person name="Ferreira-Neto J.R.C."/>
            <person name="da Silva M.D."/>
            <person name="Binneck E."/>
            <person name="de Melo N.F."/>
            <person name="da Silva R.H."/>
            <person name="de Melo A.L.T.M."/>
            <person name="Pandolfi V."/>
            <person name="Bustamante F.O."/>
            <person name="Brasileiro-Vidal A.C."/>
            <person name="Benko-Iseppon A.M."/>
        </authorList>
    </citation>
    <scope>NUCLEOTIDE SEQUENCE [LARGE SCALE GENOMIC DNA]</scope>
    <source>
        <tissue evidence="2">Leaves</tissue>
    </source>
</reference>
<keyword evidence="3" id="KW-1185">Reference proteome</keyword>
<organism evidence="2 3">
    <name type="scientific">Stylosanthes scabra</name>
    <dbReference type="NCBI Taxonomy" id="79078"/>
    <lineage>
        <taxon>Eukaryota</taxon>
        <taxon>Viridiplantae</taxon>
        <taxon>Streptophyta</taxon>
        <taxon>Embryophyta</taxon>
        <taxon>Tracheophyta</taxon>
        <taxon>Spermatophyta</taxon>
        <taxon>Magnoliopsida</taxon>
        <taxon>eudicotyledons</taxon>
        <taxon>Gunneridae</taxon>
        <taxon>Pentapetalae</taxon>
        <taxon>rosids</taxon>
        <taxon>fabids</taxon>
        <taxon>Fabales</taxon>
        <taxon>Fabaceae</taxon>
        <taxon>Papilionoideae</taxon>
        <taxon>50 kb inversion clade</taxon>
        <taxon>dalbergioids sensu lato</taxon>
        <taxon>Dalbergieae</taxon>
        <taxon>Pterocarpus clade</taxon>
        <taxon>Stylosanthes</taxon>
    </lineage>
</organism>
<name>A0ABU6TM54_9FABA</name>
<sequence length="167" mass="18389">MLDLHRKYETREVMELLIEMQTVDGDVGGAPSSVGGAADVIPYSPIHFAAPEVSMEIELDFDEESDEDFVGNAEDSSESSDGTEFVPESQSRREILLPAPAPISNLSSRSLGKGGGGDDYDVDDGQEFRVGHRFSTRKAGQMAVKNYNIRRASEYRVVELDPYKHVC</sequence>
<comment type="caution">
    <text evidence="2">The sequence shown here is derived from an EMBL/GenBank/DDBJ whole genome shotgun (WGS) entry which is preliminary data.</text>
</comment>
<dbReference type="EMBL" id="JASCZI010091310">
    <property type="protein sequence ID" value="MED6149881.1"/>
    <property type="molecule type" value="Genomic_DNA"/>
</dbReference>
<accession>A0ABU6TM54</accession>
<evidence type="ECO:0000313" key="2">
    <source>
        <dbReference type="EMBL" id="MED6149881.1"/>
    </source>
</evidence>
<feature type="region of interest" description="Disordered" evidence="1">
    <location>
        <begin position="63"/>
        <end position="118"/>
    </location>
</feature>
<protein>
    <submittedName>
        <fullName evidence="2">Uncharacterized protein</fullName>
    </submittedName>
</protein>